<evidence type="ECO:0000259" key="9">
    <source>
        <dbReference type="PROSITE" id="PS51755"/>
    </source>
</evidence>
<evidence type="ECO:0000259" key="8">
    <source>
        <dbReference type="PROSITE" id="PS50110"/>
    </source>
</evidence>
<gene>
    <name evidence="10" type="ORF">HP548_04900</name>
</gene>
<comment type="caution">
    <text evidence="10">The sequence shown here is derived from an EMBL/GenBank/DDBJ whole genome shotgun (WGS) entry which is preliminary data.</text>
</comment>
<evidence type="ECO:0000313" key="10">
    <source>
        <dbReference type="EMBL" id="NUU53425.1"/>
    </source>
</evidence>
<dbReference type="InterPro" id="IPR011006">
    <property type="entry name" value="CheY-like_superfamily"/>
</dbReference>
<dbReference type="GeneID" id="97130027"/>
<dbReference type="RefSeq" id="WP_076291338.1">
    <property type="nucleotide sequence ID" value="NZ_CBCRYD010000013.1"/>
</dbReference>
<evidence type="ECO:0000313" key="11">
    <source>
        <dbReference type="Proteomes" id="UP000577724"/>
    </source>
</evidence>
<dbReference type="PROSITE" id="PS50110">
    <property type="entry name" value="RESPONSE_REGULATORY"/>
    <property type="match status" value="1"/>
</dbReference>
<dbReference type="SUPFAM" id="SSF52172">
    <property type="entry name" value="CheY-like"/>
    <property type="match status" value="1"/>
</dbReference>
<dbReference type="PANTHER" id="PTHR48111">
    <property type="entry name" value="REGULATOR OF RPOS"/>
    <property type="match status" value="1"/>
</dbReference>
<dbReference type="PROSITE" id="PS51755">
    <property type="entry name" value="OMPR_PHOB"/>
    <property type="match status" value="1"/>
</dbReference>
<dbReference type="InterPro" id="IPR001867">
    <property type="entry name" value="OmpR/PhoB-type_DNA-bd"/>
</dbReference>
<dbReference type="Gene3D" id="3.40.50.2300">
    <property type="match status" value="1"/>
</dbReference>
<dbReference type="InterPro" id="IPR039420">
    <property type="entry name" value="WalR-like"/>
</dbReference>
<dbReference type="SMART" id="SM00448">
    <property type="entry name" value="REC"/>
    <property type="match status" value="1"/>
</dbReference>
<dbReference type="Pfam" id="PF00072">
    <property type="entry name" value="Response_reg"/>
    <property type="match status" value="1"/>
</dbReference>
<sequence>MRKPIHILICDDNSTVHETIGSYLTSEGMSFTSAYNGKEALIYARNNQPDLILLDIMMPEIFGTDVCKEIRKESSVPIIMLSARGDELDRIIGLEIGADDYIVKPFSPREVVVRIKTVLRRVLPELTVLSKQNNIFEYEQLRIDLNGYELSVDGQLIPATPKEIEILYLLATNAGKVLSREHILSKVWGYDYLGDTRAVDTHVKRLRKKLPENNNGWTLKSIYGIGYKFEVHS</sequence>
<dbReference type="Gene3D" id="1.10.10.10">
    <property type="entry name" value="Winged helix-like DNA-binding domain superfamily/Winged helix DNA-binding domain"/>
    <property type="match status" value="1"/>
</dbReference>
<accession>A0ABX2MJ01</accession>
<feature type="DNA-binding region" description="OmpR/PhoB-type" evidence="7">
    <location>
        <begin position="133"/>
        <end position="231"/>
    </location>
</feature>
<feature type="domain" description="Response regulatory" evidence="8">
    <location>
        <begin position="6"/>
        <end position="119"/>
    </location>
</feature>
<keyword evidence="5" id="KW-0804">Transcription</keyword>
<evidence type="ECO:0000256" key="4">
    <source>
        <dbReference type="ARBA" id="ARBA00023125"/>
    </source>
</evidence>
<dbReference type="Gene3D" id="6.10.250.690">
    <property type="match status" value="1"/>
</dbReference>
<organism evidence="10 11">
    <name type="scientific">Paenibacillus taichungensis</name>
    <dbReference type="NCBI Taxonomy" id="484184"/>
    <lineage>
        <taxon>Bacteria</taxon>
        <taxon>Bacillati</taxon>
        <taxon>Bacillota</taxon>
        <taxon>Bacilli</taxon>
        <taxon>Bacillales</taxon>
        <taxon>Paenibacillaceae</taxon>
        <taxon>Paenibacillus</taxon>
    </lineage>
</organism>
<protein>
    <submittedName>
        <fullName evidence="10">Response regulator transcription factor</fullName>
    </submittedName>
</protein>
<dbReference type="Pfam" id="PF00486">
    <property type="entry name" value="Trans_reg_C"/>
    <property type="match status" value="1"/>
</dbReference>
<dbReference type="InterPro" id="IPR036388">
    <property type="entry name" value="WH-like_DNA-bd_sf"/>
</dbReference>
<dbReference type="PANTHER" id="PTHR48111:SF21">
    <property type="entry name" value="DNA-BINDING DUAL MASTER TRANSCRIPTIONAL REGULATOR RPAA"/>
    <property type="match status" value="1"/>
</dbReference>
<evidence type="ECO:0000256" key="5">
    <source>
        <dbReference type="ARBA" id="ARBA00023163"/>
    </source>
</evidence>
<keyword evidence="2" id="KW-0902">Two-component regulatory system</keyword>
<keyword evidence="3" id="KW-0805">Transcription regulation</keyword>
<evidence type="ECO:0000256" key="6">
    <source>
        <dbReference type="PROSITE-ProRule" id="PRU00169"/>
    </source>
</evidence>
<dbReference type="InterPro" id="IPR001789">
    <property type="entry name" value="Sig_transdc_resp-reg_receiver"/>
</dbReference>
<evidence type="ECO:0000256" key="1">
    <source>
        <dbReference type="ARBA" id="ARBA00022553"/>
    </source>
</evidence>
<dbReference type="EMBL" id="JABMCC010000098">
    <property type="protein sequence ID" value="NUU53425.1"/>
    <property type="molecule type" value="Genomic_DNA"/>
</dbReference>
<dbReference type="SUPFAM" id="SSF46894">
    <property type="entry name" value="C-terminal effector domain of the bipartite response regulators"/>
    <property type="match status" value="1"/>
</dbReference>
<feature type="modified residue" description="4-aspartylphosphate" evidence="6">
    <location>
        <position position="55"/>
    </location>
</feature>
<evidence type="ECO:0000256" key="2">
    <source>
        <dbReference type="ARBA" id="ARBA00023012"/>
    </source>
</evidence>
<keyword evidence="1 6" id="KW-0597">Phosphoprotein</keyword>
<feature type="domain" description="OmpR/PhoB-type" evidence="9">
    <location>
        <begin position="133"/>
        <end position="231"/>
    </location>
</feature>
<keyword evidence="11" id="KW-1185">Reference proteome</keyword>
<dbReference type="SMART" id="SM00862">
    <property type="entry name" value="Trans_reg_C"/>
    <property type="match status" value="1"/>
</dbReference>
<evidence type="ECO:0000256" key="7">
    <source>
        <dbReference type="PROSITE-ProRule" id="PRU01091"/>
    </source>
</evidence>
<dbReference type="CDD" id="cd00383">
    <property type="entry name" value="trans_reg_C"/>
    <property type="match status" value="1"/>
</dbReference>
<proteinExistence type="predicted"/>
<evidence type="ECO:0000256" key="3">
    <source>
        <dbReference type="ARBA" id="ARBA00023015"/>
    </source>
</evidence>
<dbReference type="InterPro" id="IPR016032">
    <property type="entry name" value="Sig_transdc_resp-reg_C-effctor"/>
</dbReference>
<keyword evidence="4 7" id="KW-0238">DNA-binding</keyword>
<dbReference type="Proteomes" id="UP000577724">
    <property type="component" value="Unassembled WGS sequence"/>
</dbReference>
<reference evidence="10 11" key="1">
    <citation type="submission" date="2020-05" db="EMBL/GenBank/DDBJ databases">
        <title>Genome Sequencing of Type Strains.</title>
        <authorList>
            <person name="Lemaire J.F."/>
            <person name="Inderbitzin P."/>
            <person name="Gregorio O.A."/>
            <person name="Collins S.B."/>
            <person name="Wespe N."/>
            <person name="Knight-Connoni V."/>
        </authorList>
    </citation>
    <scope>NUCLEOTIDE SEQUENCE [LARGE SCALE GENOMIC DNA]</scope>
    <source>
        <strain evidence="10 11">DSM 19942</strain>
    </source>
</reference>
<name>A0ABX2MJ01_9BACL</name>